<proteinExistence type="predicted"/>
<evidence type="ECO:0000313" key="1">
    <source>
        <dbReference type="EMBL" id="KAK0464191.1"/>
    </source>
</evidence>
<dbReference type="InterPro" id="IPR029058">
    <property type="entry name" value="AB_hydrolase_fold"/>
</dbReference>
<reference evidence="1" key="1">
    <citation type="submission" date="2023-06" db="EMBL/GenBank/DDBJ databases">
        <authorList>
            <consortium name="Lawrence Berkeley National Laboratory"/>
            <person name="Ahrendt S."/>
            <person name="Sahu N."/>
            <person name="Indic B."/>
            <person name="Wong-Bajracharya J."/>
            <person name="Merenyi Z."/>
            <person name="Ke H.-M."/>
            <person name="Monk M."/>
            <person name="Kocsube S."/>
            <person name="Drula E."/>
            <person name="Lipzen A."/>
            <person name="Balint B."/>
            <person name="Henrissat B."/>
            <person name="Andreopoulos B."/>
            <person name="Martin F.M."/>
            <person name="Harder C.B."/>
            <person name="Rigling D."/>
            <person name="Ford K.L."/>
            <person name="Foster G.D."/>
            <person name="Pangilinan J."/>
            <person name="Papanicolaou A."/>
            <person name="Barry K."/>
            <person name="LaButti K."/>
            <person name="Viragh M."/>
            <person name="Koriabine M."/>
            <person name="Yan M."/>
            <person name="Riley R."/>
            <person name="Champramary S."/>
            <person name="Plett K.L."/>
            <person name="Tsai I.J."/>
            <person name="Slot J."/>
            <person name="Sipos G."/>
            <person name="Plett J."/>
            <person name="Nagy L.G."/>
            <person name="Grigoriev I.V."/>
        </authorList>
    </citation>
    <scope>NUCLEOTIDE SEQUENCE</scope>
    <source>
        <strain evidence="1">CCBAS 213</strain>
    </source>
</reference>
<dbReference type="RefSeq" id="XP_060335312.1">
    <property type="nucleotide sequence ID" value="XM_060469287.1"/>
</dbReference>
<comment type="caution">
    <text evidence="1">The sequence shown here is derived from an EMBL/GenBank/DDBJ whole genome shotgun (WGS) entry which is preliminary data.</text>
</comment>
<protein>
    <recommendedName>
        <fullName evidence="3">Peptidase S9 prolyl oligopeptidase catalytic domain-containing protein</fullName>
    </recommendedName>
</protein>
<feature type="non-terminal residue" evidence="1">
    <location>
        <position position="1"/>
    </location>
</feature>
<dbReference type="Gene3D" id="3.40.50.1820">
    <property type="entry name" value="alpha/beta hydrolase"/>
    <property type="match status" value="1"/>
</dbReference>
<name>A0AA39NEJ0_ARMTA</name>
<gene>
    <name evidence="1" type="ORF">EV420DRAFT_1475712</name>
</gene>
<accession>A0AA39NEJ0</accession>
<dbReference type="SUPFAM" id="SSF53474">
    <property type="entry name" value="alpha/beta-Hydrolases"/>
    <property type="match status" value="1"/>
</dbReference>
<keyword evidence="2" id="KW-1185">Reference proteome</keyword>
<dbReference type="EMBL" id="JAUEPS010000006">
    <property type="protein sequence ID" value="KAK0464191.1"/>
    <property type="molecule type" value="Genomic_DNA"/>
</dbReference>
<organism evidence="1 2">
    <name type="scientific">Armillaria tabescens</name>
    <name type="common">Ringless honey mushroom</name>
    <name type="synonym">Agaricus tabescens</name>
    <dbReference type="NCBI Taxonomy" id="1929756"/>
    <lineage>
        <taxon>Eukaryota</taxon>
        <taxon>Fungi</taxon>
        <taxon>Dikarya</taxon>
        <taxon>Basidiomycota</taxon>
        <taxon>Agaricomycotina</taxon>
        <taxon>Agaricomycetes</taxon>
        <taxon>Agaricomycetidae</taxon>
        <taxon>Agaricales</taxon>
        <taxon>Marasmiineae</taxon>
        <taxon>Physalacriaceae</taxon>
        <taxon>Desarmillaria</taxon>
    </lineage>
</organism>
<sequence length="201" mass="22915">YHPRTSSTPGYPANPRMLLARLYLQLGIFLDYYTGAHEPSLSATLRTRAPPIPIDELTLKHKILFPQMNVTGAWPPTLFVHGEIDTAVPADESRYLHCSLLDAGVNSEIMVIDGMEHSFDYAPESEEKFGGLFDHIAIFFGDKLNAIREDLINSAQCSQYWPSDWGRGRRDFCRVYREPNVFRNDEIRRLAGRNNIASRQT</sequence>
<dbReference type="Proteomes" id="UP001175211">
    <property type="component" value="Unassembled WGS sequence"/>
</dbReference>
<evidence type="ECO:0008006" key="3">
    <source>
        <dbReference type="Google" id="ProtNLM"/>
    </source>
</evidence>
<dbReference type="AlphaFoldDB" id="A0AA39NEJ0"/>
<dbReference type="GeneID" id="85352835"/>
<evidence type="ECO:0000313" key="2">
    <source>
        <dbReference type="Proteomes" id="UP001175211"/>
    </source>
</evidence>